<dbReference type="EMBL" id="DRWN01000011">
    <property type="protein sequence ID" value="HHK67715.1"/>
    <property type="molecule type" value="Genomic_DNA"/>
</dbReference>
<reference evidence="2" key="1">
    <citation type="journal article" date="2020" name="mSystems">
        <title>Genome- and Community-Level Interaction Insights into Carbon Utilization and Element Cycling Functions of Hydrothermarchaeota in Hydrothermal Sediment.</title>
        <authorList>
            <person name="Zhou Z."/>
            <person name="Liu Y."/>
            <person name="Xu W."/>
            <person name="Pan J."/>
            <person name="Luo Z.H."/>
            <person name="Li M."/>
        </authorList>
    </citation>
    <scope>NUCLEOTIDE SEQUENCE [LARGE SCALE GENOMIC DNA]</scope>
    <source>
        <strain evidence="2">SpSt-1056</strain>
    </source>
</reference>
<name>A0A7C5QMA9_CALS0</name>
<sequence>MRAQLAVSSLIVFGIMLIGLGFVRLPYVASFKDTVIIQTSTERVTQFEEPVTEVLTTSYTTVAEVAVRFTTSTVETTTGSRTVSRTLTTLRNMTLELDKPLVAGPFRSNSESMVEVSWSSSSDVELYSASGDVLHQPAGWALVGRGFSGVARFAVAGNTSFYVILKTVSNNGLLTAMQISSSSVEAVFEAGIRTTIVETKTTVTTIAYTTSSHVYTTLLQSTKTDFFTVAVQTTVTETRYADLGFMTAMGSFLVFVGLLLTILLLRTLAKPVDKTSE</sequence>
<organism evidence="2">
    <name type="scientific">Caldiarchaeum subterraneum</name>
    <dbReference type="NCBI Taxonomy" id="311458"/>
    <lineage>
        <taxon>Archaea</taxon>
        <taxon>Nitrososphaerota</taxon>
        <taxon>Candidatus Caldarchaeales</taxon>
        <taxon>Candidatus Caldarchaeaceae</taxon>
        <taxon>Candidatus Caldarchaeum</taxon>
    </lineage>
</organism>
<accession>A0A7C5QMA9</accession>
<proteinExistence type="predicted"/>
<evidence type="ECO:0000313" key="2">
    <source>
        <dbReference type="EMBL" id="HHK67715.1"/>
    </source>
</evidence>
<dbReference type="AlphaFoldDB" id="A0A7C5QMA9"/>
<feature type="transmembrane region" description="Helical" evidence="1">
    <location>
        <begin position="243"/>
        <end position="265"/>
    </location>
</feature>
<evidence type="ECO:0000256" key="1">
    <source>
        <dbReference type="SAM" id="Phobius"/>
    </source>
</evidence>
<keyword evidence="1" id="KW-0812">Transmembrane</keyword>
<protein>
    <submittedName>
        <fullName evidence="2">Uncharacterized protein</fullName>
    </submittedName>
</protein>
<keyword evidence="1" id="KW-1133">Transmembrane helix</keyword>
<gene>
    <name evidence="2" type="ORF">ENM11_00975</name>
</gene>
<comment type="caution">
    <text evidence="2">The sequence shown here is derived from an EMBL/GenBank/DDBJ whole genome shotgun (WGS) entry which is preliminary data.</text>
</comment>
<feature type="transmembrane region" description="Helical" evidence="1">
    <location>
        <begin position="7"/>
        <end position="27"/>
    </location>
</feature>
<keyword evidence="1" id="KW-0472">Membrane</keyword>